<dbReference type="GO" id="GO:0005634">
    <property type="term" value="C:nucleus"/>
    <property type="evidence" value="ECO:0007669"/>
    <property type="project" value="TreeGrafter"/>
</dbReference>
<accession>A0AAN4Z5T7</accession>
<dbReference type="InterPro" id="IPR029052">
    <property type="entry name" value="Metallo-depent_PP-like"/>
</dbReference>
<reference evidence="7" key="1">
    <citation type="submission" date="2022-10" db="EMBL/GenBank/DDBJ databases">
        <title>Genome assembly of Pristionchus species.</title>
        <authorList>
            <person name="Yoshida K."/>
            <person name="Sommer R.J."/>
        </authorList>
    </citation>
    <scope>NUCLEOTIDE SEQUENCE [LARGE SCALE GENOMIC DNA]</scope>
    <source>
        <strain evidence="7">RS5460</strain>
    </source>
</reference>
<dbReference type="GO" id="GO:0005737">
    <property type="term" value="C:cytoplasm"/>
    <property type="evidence" value="ECO:0007669"/>
    <property type="project" value="TreeGrafter"/>
</dbReference>
<organism evidence="6 7">
    <name type="scientific">Pristionchus mayeri</name>
    <dbReference type="NCBI Taxonomy" id="1317129"/>
    <lineage>
        <taxon>Eukaryota</taxon>
        <taxon>Metazoa</taxon>
        <taxon>Ecdysozoa</taxon>
        <taxon>Nematoda</taxon>
        <taxon>Chromadorea</taxon>
        <taxon>Rhabditida</taxon>
        <taxon>Rhabditina</taxon>
        <taxon>Diplogasteromorpha</taxon>
        <taxon>Diplogasteroidea</taxon>
        <taxon>Neodiplogasteridae</taxon>
        <taxon>Pristionchus</taxon>
    </lineage>
</organism>
<keyword evidence="5" id="KW-0464">Manganese</keyword>
<dbReference type="Gene3D" id="3.60.21.10">
    <property type="match status" value="1"/>
</dbReference>
<dbReference type="EMBL" id="BTRK01000001">
    <property type="protein sequence ID" value="GMR32473.1"/>
    <property type="molecule type" value="Genomic_DNA"/>
</dbReference>
<dbReference type="PANTHER" id="PTHR11668:SF300">
    <property type="entry name" value="SERINE_THREONINE-PROTEIN PHOSPHATASE"/>
    <property type="match status" value="1"/>
</dbReference>
<keyword evidence="3" id="KW-0378">Hydrolase</keyword>
<dbReference type="EC" id="3.1.3.16" evidence="1"/>
<dbReference type="Proteomes" id="UP001328107">
    <property type="component" value="Unassembled WGS sequence"/>
</dbReference>
<dbReference type="GO" id="GO:0004722">
    <property type="term" value="F:protein serine/threonine phosphatase activity"/>
    <property type="evidence" value="ECO:0007669"/>
    <property type="project" value="UniProtKB-EC"/>
</dbReference>
<name>A0AAN4Z5T7_9BILA</name>
<keyword evidence="4" id="KW-0904">Protein phosphatase</keyword>
<evidence type="ECO:0000256" key="1">
    <source>
        <dbReference type="ARBA" id="ARBA00013081"/>
    </source>
</evidence>
<proteinExistence type="predicted"/>
<evidence type="ECO:0000313" key="6">
    <source>
        <dbReference type="EMBL" id="GMR32473.1"/>
    </source>
</evidence>
<dbReference type="PANTHER" id="PTHR11668">
    <property type="entry name" value="SERINE/THREONINE PROTEIN PHOSPHATASE"/>
    <property type="match status" value="1"/>
</dbReference>
<evidence type="ECO:0000313" key="7">
    <source>
        <dbReference type="Proteomes" id="UP001328107"/>
    </source>
</evidence>
<dbReference type="InterPro" id="IPR050341">
    <property type="entry name" value="PP1_catalytic_subunit"/>
</dbReference>
<evidence type="ECO:0000256" key="4">
    <source>
        <dbReference type="ARBA" id="ARBA00022912"/>
    </source>
</evidence>
<comment type="caution">
    <text evidence="6">The sequence shown here is derived from an EMBL/GenBank/DDBJ whole genome shotgun (WGS) entry which is preliminary data.</text>
</comment>
<gene>
    <name evidence="6" type="ORF">PMAYCL1PPCAC_02668</name>
</gene>
<protein>
    <recommendedName>
        <fullName evidence="1">protein-serine/threonine phosphatase</fullName>
        <ecNumber evidence="1">3.1.3.16</ecNumber>
    </recommendedName>
</protein>
<keyword evidence="7" id="KW-1185">Reference proteome</keyword>
<evidence type="ECO:0000256" key="2">
    <source>
        <dbReference type="ARBA" id="ARBA00022723"/>
    </source>
</evidence>
<dbReference type="GO" id="GO:0046872">
    <property type="term" value="F:metal ion binding"/>
    <property type="evidence" value="ECO:0007669"/>
    <property type="project" value="UniProtKB-KW"/>
</dbReference>
<keyword evidence="2" id="KW-0479">Metal-binding</keyword>
<dbReference type="AlphaFoldDB" id="A0AAN4Z5T7"/>
<evidence type="ECO:0000256" key="3">
    <source>
        <dbReference type="ARBA" id="ARBA00022801"/>
    </source>
</evidence>
<dbReference type="SUPFAM" id="SSF56300">
    <property type="entry name" value="Metallo-dependent phosphatases"/>
    <property type="match status" value="1"/>
</dbReference>
<sequence length="213" mass="23900">MSNSIEEEVTSPGVKFINRRGDLALPFVPRETIKKMEKSVKSTHGLKGVKSVENGLRPVIKEVFTYSTSDDITILEEIHPKKKNFLGINIGGSKSPTLDEKELFLDLLRNGPRQFPFTRSQMKSILKKGKEAFKNEPSLIEAAVPATVYGDIHGQYSDLLRWLNLNGFPNETRCVFLGGIELRGSRPSRSGSHHDHRTHEGRSVVISLINQYS</sequence>
<evidence type="ECO:0000256" key="5">
    <source>
        <dbReference type="ARBA" id="ARBA00023211"/>
    </source>
</evidence>